<dbReference type="RefSeq" id="WP_068206599.1">
    <property type="nucleotide sequence ID" value="NZ_LZIT01000044.1"/>
</dbReference>
<evidence type="ECO:0000259" key="8">
    <source>
        <dbReference type="PROSITE" id="PS51078"/>
    </source>
</evidence>
<dbReference type="InterPro" id="IPR029016">
    <property type="entry name" value="GAF-like_dom_sf"/>
</dbReference>
<dbReference type="InterPro" id="IPR005471">
    <property type="entry name" value="Tscrpt_reg_IclR_N"/>
</dbReference>
<dbReference type="FunFam" id="1.10.10.10:FF:000056">
    <property type="entry name" value="IclR family transcriptional regulator"/>
    <property type="match status" value="1"/>
</dbReference>
<evidence type="ECO:0000256" key="5">
    <source>
        <dbReference type="ARBA" id="ARBA00058938"/>
    </source>
</evidence>
<name>A0ABD6P4U5_9MYCO</name>
<dbReference type="PANTHER" id="PTHR30136">
    <property type="entry name" value="HELIX-TURN-HELIX TRANSCRIPTIONAL REGULATOR, ICLR FAMILY"/>
    <property type="match status" value="1"/>
</dbReference>
<evidence type="ECO:0000256" key="1">
    <source>
        <dbReference type="ARBA" id="ARBA00022798"/>
    </source>
</evidence>
<evidence type="ECO:0000259" key="7">
    <source>
        <dbReference type="PROSITE" id="PS51077"/>
    </source>
</evidence>
<dbReference type="InterPro" id="IPR036390">
    <property type="entry name" value="WH_DNA-bd_sf"/>
</dbReference>
<dbReference type="Pfam" id="PF09339">
    <property type="entry name" value="HTH_IclR"/>
    <property type="match status" value="1"/>
</dbReference>
<dbReference type="Gene3D" id="1.10.10.10">
    <property type="entry name" value="Winged helix-like DNA-binding domain superfamily/Winged helix DNA-binding domain"/>
    <property type="match status" value="1"/>
</dbReference>
<dbReference type="SMART" id="SM00346">
    <property type="entry name" value="HTH_ICLR"/>
    <property type="match status" value="1"/>
</dbReference>
<dbReference type="InterPro" id="IPR014757">
    <property type="entry name" value="Tscrpt_reg_IclR_C"/>
</dbReference>
<keyword evidence="3" id="KW-0238">DNA-binding</keyword>
<dbReference type="InterPro" id="IPR050707">
    <property type="entry name" value="HTH_MetabolicPath_Reg"/>
</dbReference>
<dbReference type="InterPro" id="IPR036388">
    <property type="entry name" value="WH-like_DNA-bd_sf"/>
</dbReference>
<keyword evidence="1" id="KW-0319">Glycerol metabolism</keyword>
<dbReference type="SUPFAM" id="SSF55781">
    <property type="entry name" value="GAF domain-like"/>
    <property type="match status" value="1"/>
</dbReference>
<dbReference type="AlphaFoldDB" id="A0ABD6P4U5"/>
<evidence type="ECO:0000256" key="4">
    <source>
        <dbReference type="ARBA" id="ARBA00023163"/>
    </source>
</evidence>
<organism evidence="9 10">
    <name type="scientific">Mycobacterium alsense</name>
    <dbReference type="NCBI Taxonomy" id="324058"/>
    <lineage>
        <taxon>Bacteria</taxon>
        <taxon>Bacillati</taxon>
        <taxon>Actinomycetota</taxon>
        <taxon>Actinomycetes</taxon>
        <taxon>Mycobacteriales</taxon>
        <taxon>Mycobacteriaceae</taxon>
        <taxon>Mycobacterium</taxon>
    </lineage>
</organism>
<evidence type="ECO:0000256" key="2">
    <source>
        <dbReference type="ARBA" id="ARBA00023015"/>
    </source>
</evidence>
<keyword evidence="4" id="KW-0804">Transcription</keyword>
<dbReference type="PROSITE" id="PS51078">
    <property type="entry name" value="ICLR_ED"/>
    <property type="match status" value="1"/>
</dbReference>
<evidence type="ECO:0000256" key="6">
    <source>
        <dbReference type="ARBA" id="ARBA00070406"/>
    </source>
</evidence>
<dbReference type="PANTHER" id="PTHR30136:SF24">
    <property type="entry name" value="HTH-TYPE TRANSCRIPTIONAL REPRESSOR ALLR"/>
    <property type="match status" value="1"/>
</dbReference>
<sequence length="257" mass="27975">MADRVAAHTGPVTIRALRLLETFTPDRQELSLSELARRAGLPLSTAHRLALDLLAWGAIERDERTGLFHIGLRLWEIASLAPRGLVLREIALPVMEDLAQVTHENVQLGVREGSELVFVERIRSQESVQVRTRVGGRFAMPATGLGLALLAYAPSHVQEEVCASPMERYTERTICDPVVLRRTLAKVRQTGIAISDRQISLDTLSVAAPIFDNARNVHAAISVVVEAGTVRPRSLIPLLQAAALSIGRALSPRSSGP</sequence>
<dbReference type="EMBL" id="LZIT01000044">
    <property type="protein sequence ID" value="OBG44804.1"/>
    <property type="molecule type" value="Genomic_DNA"/>
</dbReference>
<keyword evidence="2" id="KW-0805">Transcription regulation</keyword>
<dbReference type="Pfam" id="PF01614">
    <property type="entry name" value="IclR_C"/>
    <property type="match status" value="1"/>
</dbReference>
<dbReference type="GO" id="GO:0006071">
    <property type="term" value="P:glycerol metabolic process"/>
    <property type="evidence" value="ECO:0007669"/>
    <property type="project" value="UniProtKB-KW"/>
</dbReference>
<evidence type="ECO:0000256" key="3">
    <source>
        <dbReference type="ARBA" id="ARBA00023125"/>
    </source>
</evidence>
<evidence type="ECO:0000313" key="9">
    <source>
        <dbReference type="EMBL" id="OBG44804.1"/>
    </source>
</evidence>
<comment type="function">
    <text evidence="5">May be an activator protein for the gylABX operon.</text>
</comment>
<accession>A0ABD6P4U5</accession>
<dbReference type="SUPFAM" id="SSF46785">
    <property type="entry name" value="Winged helix' DNA-binding domain"/>
    <property type="match status" value="1"/>
</dbReference>
<dbReference type="PROSITE" id="PS51077">
    <property type="entry name" value="HTH_ICLR"/>
    <property type="match status" value="1"/>
</dbReference>
<evidence type="ECO:0000313" key="10">
    <source>
        <dbReference type="Proteomes" id="UP000092086"/>
    </source>
</evidence>
<dbReference type="Gene3D" id="3.30.450.40">
    <property type="match status" value="1"/>
</dbReference>
<proteinExistence type="predicted"/>
<feature type="domain" description="IclR-ED" evidence="8">
    <location>
        <begin position="73"/>
        <end position="252"/>
    </location>
</feature>
<dbReference type="Proteomes" id="UP000092086">
    <property type="component" value="Unassembled WGS sequence"/>
</dbReference>
<gene>
    <name evidence="9" type="ORF">A5672_09550</name>
</gene>
<reference evidence="9 10" key="1">
    <citation type="submission" date="2016-06" db="EMBL/GenBank/DDBJ databases">
        <authorList>
            <person name="Sutton G."/>
            <person name="Brinkac L."/>
            <person name="Sanka R."/>
            <person name="Adams M."/>
            <person name="Lau E."/>
            <person name="Sam S."/>
            <person name="Sreng N."/>
            <person name="Him V."/>
            <person name="Kerleguer A."/>
            <person name="Cheng S."/>
        </authorList>
    </citation>
    <scope>NUCLEOTIDE SEQUENCE [LARGE SCALE GENOMIC DNA]</scope>
    <source>
        <strain evidence="9 10">E2978</strain>
    </source>
</reference>
<dbReference type="GO" id="GO:0003677">
    <property type="term" value="F:DNA binding"/>
    <property type="evidence" value="ECO:0007669"/>
    <property type="project" value="UniProtKB-KW"/>
</dbReference>
<dbReference type="GO" id="GO:0006355">
    <property type="term" value="P:regulation of DNA-templated transcription"/>
    <property type="evidence" value="ECO:0007669"/>
    <property type="project" value="UniProtKB-ARBA"/>
</dbReference>
<feature type="domain" description="HTH iclR-type" evidence="7">
    <location>
        <begin position="10"/>
        <end position="72"/>
    </location>
</feature>
<comment type="caution">
    <text evidence="9">The sequence shown here is derived from an EMBL/GenBank/DDBJ whole genome shotgun (WGS) entry which is preliminary data.</text>
</comment>
<protein>
    <recommendedName>
        <fullName evidence="6">Glycerol operon regulatory protein</fullName>
    </recommendedName>
</protein>